<dbReference type="PANTHER" id="PTHR33142:SF114">
    <property type="entry name" value="CYCLIN-DEPENDENT PROTEIN KINASE INHIBITOR SMR14"/>
    <property type="match status" value="1"/>
</dbReference>
<comment type="caution">
    <text evidence="4">The sequence shown here is derived from an EMBL/GenBank/DDBJ whole genome shotgun (WGS) entry which is preliminary data.</text>
</comment>
<dbReference type="GO" id="GO:0032875">
    <property type="term" value="P:regulation of DNA endoreduplication"/>
    <property type="evidence" value="ECO:0007669"/>
    <property type="project" value="InterPro"/>
</dbReference>
<gene>
    <name evidence="4" type="ORF">Scep_015790</name>
</gene>
<keyword evidence="5" id="KW-1185">Reference proteome</keyword>
<proteinExistence type="predicted"/>
<feature type="region of interest" description="Disordered" evidence="3">
    <location>
        <begin position="1"/>
        <end position="102"/>
    </location>
</feature>
<organism evidence="4 5">
    <name type="scientific">Stephania cephalantha</name>
    <dbReference type="NCBI Taxonomy" id="152367"/>
    <lineage>
        <taxon>Eukaryota</taxon>
        <taxon>Viridiplantae</taxon>
        <taxon>Streptophyta</taxon>
        <taxon>Embryophyta</taxon>
        <taxon>Tracheophyta</taxon>
        <taxon>Spermatophyta</taxon>
        <taxon>Magnoliopsida</taxon>
        <taxon>Ranunculales</taxon>
        <taxon>Menispermaceae</taxon>
        <taxon>Menispermoideae</taxon>
        <taxon>Cissampelideae</taxon>
        <taxon>Stephania</taxon>
    </lineage>
</organism>
<reference evidence="4 5" key="1">
    <citation type="submission" date="2024-01" db="EMBL/GenBank/DDBJ databases">
        <title>Genome assemblies of Stephania.</title>
        <authorList>
            <person name="Yang L."/>
        </authorList>
    </citation>
    <scope>NUCLEOTIDE SEQUENCE [LARGE SCALE GENOMIC DNA]</scope>
    <source>
        <strain evidence="4">JXDWG</strain>
        <tissue evidence="4">Leaf</tissue>
    </source>
</reference>
<dbReference type="AlphaFoldDB" id="A0AAP0J3S8"/>
<dbReference type="EMBL" id="JBBNAG010000006">
    <property type="protein sequence ID" value="KAK9126944.1"/>
    <property type="molecule type" value="Genomic_DNA"/>
</dbReference>
<dbReference type="PANTHER" id="PTHR33142">
    <property type="entry name" value="CYCLIN-DEPENDENT PROTEIN KINASE INHIBITOR SMR13"/>
    <property type="match status" value="1"/>
</dbReference>
<name>A0AAP0J3S8_9MAGN</name>
<sequence length="162" mass="18247">MSNDSEVVAIDAKKDHGHDDPKREEIIIGDDHQEKSDDQEGQEKIIDDHDDDHDEKNIGDKVLASSTSSPPLINDEDDDDGFRTPTSTAHRIPEPQECPPAPMAEKLSRLSSTNKRKASDSGHRLHHQIQVITLPEDLSSVFHPLHRDHLDQKMKKARSDDQ</sequence>
<feature type="compositionally biased region" description="Basic and acidic residues" evidence="3">
    <location>
        <begin position="11"/>
        <end position="47"/>
    </location>
</feature>
<dbReference type="Proteomes" id="UP001419268">
    <property type="component" value="Unassembled WGS sequence"/>
</dbReference>
<protein>
    <submittedName>
        <fullName evidence="4">Uncharacterized protein</fullName>
    </submittedName>
</protein>
<evidence type="ECO:0000256" key="1">
    <source>
        <dbReference type="ARBA" id="ARBA00023013"/>
    </source>
</evidence>
<evidence type="ECO:0000313" key="5">
    <source>
        <dbReference type="Proteomes" id="UP001419268"/>
    </source>
</evidence>
<keyword evidence="2" id="KW-0131">Cell cycle</keyword>
<accession>A0AAP0J3S8</accession>
<evidence type="ECO:0000256" key="3">
    <source>
        <dbReference type="SAM" id="MobiDB-lite"/>
    </source>
</evidence>
<dbReference type="InterPro" id="IPR040389">
    <property type="entry name" value="SMR"/>
</dbReference>
<evidence type="ECO:0000256" key="2">
    <source>
        <dbReference type="ARBA" id="ARBA00023306"/>
    </source>
</evidence>
<dbReference type="GO" id="GO:0004860">
    <property type="term" value="F:protein kinase inhibitor activity"/>
    <property type="evidence" value="ECO:0007669"/>
    <property type="project" value="UniProtKB-KW"/>
</dbReference>
<evidence type="ECO:0000313" key="4">
    <source>
        <dbReference type="EMBL" id="KAK9126944.1"/>
    </source>
</evidence>
<keyword evidence="1" id="KW-0649">Protein kinase inhibitor</keyword>
<dbReference type="GO" id="GO:0005634">
    <property type="term" value="C:nucleus"/>
    <property type="evidence" value="ECO:0007669"/>
    <property type="project" value="TreeGrafter"/>
</dbReference>